<proteinExistence type="predicted"/>
<keyword evidence="7" id="KW-0472">Membrane</keyword>
<keyword evidence="4" id="KW-0812">Transmembrane</keyword>
<name>A0A6A5FF35_PERFL</name>
<accession>A0A6A5FF35</accession>
<dbReference type="InterPro" id="IPR005599">
    <property type="entry name" value="GPI_mannosylTrfase"/>
</dbReference>
<organism evidence="8 9">
    <name type="scientific">Perca fluviatilis</name>
    <name type="common">European perch</name>
    <dbReference type="NCBI Taxonomy" id="8168"/>
    <lineage>
        <taxon>Eukaryota</taxon>
        <taxon>Metazoa</taxon>
        <taxon>Chordata</taxon>
        <taxon>Craniata</taxon>
        <taxon>Vertebrata</taxon>
        <taxon>Euteleostomi</taxon>
        <taxon>Actinopterygii</taxon>
        <taxon>Neopterygii</taxon>
        <taxon>Teleostei</taxon>
        <taxon>Neoteleostei</taxon>
        <taxon>Acanthomorphata</taxon>
        <taxon>Eupercaria</taxon>
        <taxon>Perciformes</taxon>
        <taxon>Percoidei</taxon>
        <taxon>Percidae</taxon>
        <taxon>Percinae</taxon>
        <taxon>Perca</taxon>
    </lineage>
</organism>
<keyword evidence="3" id="KW-0808">Transferase</keyword>
<protein>
    <submittedName>
        <fullName evidence="8">Uncharacterized protein</fullName>
    </submittedName>
</protein>
<dbReference type="Proteomes" id="UP000465112">
    <property type="component" value="Chromosome 3"/>
</dbReference>
<keyword evidence="9" id="KW-1185">Reference proteome</keyword>
<keyword evidence="6" id="KW-1133">Transmembrane helix</keyword>
<reference evidence="8 9" key="1">
    <citation type="submission" date="2019-06" db="EMBL/GenBank/DDBJ databases">
        <title>A chromosome-scale genome assembly of the European perch, Perca fluviatilis.</title>
        <authorList>
            <person name="Roques C."/>
            <person name="Zahm M."/>
            <person name="Cabau C."/>
            <person name="Klopp C."/>
            <person name="Bouchez O."/>
            <person name="Donnadieu C."/>
            <person name="Kuhl H."/>
            <person name="Gislard M."/>
            <person name="Guendouz S."/>
            <person name="Journot L."/>
            <person name="Haffray P."/>
            <person name="Bestin A."/>
            <person name="Morvezen R."/>
            <person name="Feron R."/>
            <person name="Wen M."/>
            <person name="Jouanno E."/>
            <person name="Herpin A."/>
            <person name="Schartl M."/>
            <person name="Postlethwait J."/>
            <person name="Schaerlinger B."/>
            <person name="Chardard D."/>
            <person name="Lecocq T."/>
            <person name="Poncet C."/>
            <person name="Jaffrelo L."/>
            <person name="Lampietro C."/>
            <person name="Guiguen Y."/>
        </authorList>
    </citation>
    <scope>NUCLEOTIDE SEQUENCE [LARGE SCALE GENOMIC DNA]</scope>
    <source>
        <tissue evidence="8">Blood</tissue>
    </source>
</reference>
<keyword evidence="5" id="KW-0256">Endoplasmic reticulum</keyword>
<dbReference type="EMBL" id="VHII01000003">
    <property type="protein sequence ID" value="KAF1392890.1"/>
    <property type="molecule type" value="Genomic_DNA"/>
</dbReference>
<keyword evidence="2" id="KW-0328">Glycosyltransferase</keyword>
<sequence length="86" mass="10296">MENIRSRLNFGNKVEHVKLRKRKSQLYSQEDESLLNDGRLRTRVAVFSVVFRLINCFLVQTSFVPDEYWQSLEVSHRMVFKYPLTT</sequence>
<comment type="subcellular location">
    <subcellularLocation>
        <location evidence="1">Endoplasmic reticulum membrane</location>
        <topology evidence="1">Multi-pass membrane protein</topology>
    </subcellularLocation>
</comment>
<dbReference type="AlphaFoldDB" id="A0A6A5FF35"/>
<evidence type="ECO:0000256" key="3">
    <source>
        <dbReference type="ARBA" id="ARBA00022679"/>
    </source>
</evidence>
<comment type="caution">
    <text evidence="8">The sequence shown here is derived from an EMBL/GenBank/DDBJ whole genome shotgun (WGS) entry which is preliminary data.</text>
</comment>
<evidence type="ECO:0000256" key="5">
    <source>
        <dbReference type="ARBA" id="ARBA00022824"/>
    </source>
</evidence>
<dbReference type="Pfam" id="PF03901">
    <property type="entry name" value="Glyco_transf_22"/>
    <property type="match status" value="1"/>
</dbReference>
<evidence type="ECO:0000256" key="2">
    <source>
        <dbReference type="ARBA" id="ARBA00022676"/>
    </source>
</evidence>
<evidence type="ECO:0000256" key="4">
    <source>
        <dbReference type="ARBA" id="ARBA00022692"/>
    </source>
</evidence>
<evidence type="ECO:0000256" key="7">
    <source>
        <dbReference type="ARBA" id="ARBA00023136"/>
    </source>
</evidence>
<dbReference type="GO" id="GO:0005789">
    <property type="term" value="C:endoplasmic reticulum membrane"/>
    <property type="evidence" value="ECO:0007669"/>
    <property type="project" value="UniProtKB-SubCell"/>
</dbReference>
<gene>
    <name evidence="8" type="ORF">PFLUV_G00032730</name>
</gene>
<evidence type="ECO:0000313" key="9">
    <source>
        <dbReference type="Proteomes" id="UP000465112"/>
    </source>
</evidence>
<evidence type="ECO:0000313" key="8">
    <source>
        <dbReference type="EMBL" id="KAF1392890.1"/>
    </source>
</evidence>
<evidence type="ECO:0000256" key="6">
    <source>
        <dbReference type="ARBA" id="ARBA00022989"/>
    </source>
</evidence>
<dbReference type="GO" id="GO:0016757">
    <property type="term" value="F:glycosyltransferase activity"/>
    <property type="evidence" value="ECO:0007669"/>
    <property type="project" value="UniProtKB-KW"/>
</dbReference>
<evidence type="ECO:0000256" key="1">
    <source>
        <dbReference type="ARBA" id="ARBA00004477"/>
    </source>
</evidence>